<proteinExistence type="predicted"/>
<dbReference type="EMBL" id="AP001633">
    <property type="protein sequence ID" value="BAA94230.1"/>
    <property type="molecule type" value="Genomic_DNA"/>
</dbReference>
<dbReference type="Proteomes" id="UP000817658">
    <property type="component" value="Chromosome 1"/>
</dbReference>
<name>Q9LHX0_ORYSJ</name>
<evidence type="ECO:0000256" key="1">
    <source>
        <dbReference type="SAM" id="MobiDB-lite"/>
    </source>
</evidence>
<reference evidence="4" key="2">
    <citation type="journal article" date="2005" name="Nature">
        <title>The map-based sequence of the rice genome.</title>
        <authorList>
            <consortium name="International rice genome sequencing project (IRGSP)"/>
            <person name="Matsumoto T."/>
            <person name="Wu J."/>
            <person name="Kanamori H."/>
            <person name="Katayose Y."/>
            <person name="Fujisawa M."/>
            <person name="Namiki N."/>
            <person name="Mizuno H."/>
            <person name="Yamamoto K."/>
            <person name="Antonio B.A."/>
            <person name="Baba T."/>
            <person name="Sakata K."/>
            <person name="Nagamura Y."/>
            <person name="Aoki H."/>
            <person name="Arikawa K."/>
            <person name="Arita K."/>
            <person name="Bito T."/>
            <person name="Chiden Y."/>
            <person name="Fujitsuka N."/>
            <person name="Fukunaka R."/>
            <person name="Hamada M."/>
            <person name="Harada C."/>
            <person name="Hayashi A."/>
            <person name="Hijishita S."/>
            <person name="Honda M."/>
            <person name="Hosokawa S."/>
            <person name="Ichikawa Y."/>
            <person name="Idonuma A."/>
            <person name="Iijima M."/>
            <person name="Ikeda M."/>
            <person name="Ikeno M."/>
            <person name="Ito K."/>
            <person name="Ito S."/>
            <person name="Ito T."/>
            <person name="Ito Y."/>
            <person name="Ito Y."/>
            <person name="Iwabuchi A."/>
            <person name="Kamiya K."/>
            <person name="Karasawa W."/>
            <person name="Kurita K."/>
            <person name="Katagiri S."/>
            <person name="Kikuta A."/>
            <person name="Kobayashi H."/>
            <person name="Kobayashi N."/>
            <person name="Machita K."/>
            <person name="Maehara T."/>
            <person name="Masukawa M."/>
            <person name="Mizubayashi T."/>
            <person name="Mukai Y."/>
            <person name="Nagasaki H."/>
            <person name="Nagata Y."/>
            <person name="Naito S."/>
            <person name="Nakashima M."/>
            <person name="Nakama Y."/>
            <person name="Nakamichi Y."/>
            <person name="Nakamura M."/>
            <person name="Meguro A."/>
            <person name="Negishi M."/>
            <person name="Ohta I."/>
            <person name="Ohta T."/>
            <person name="Okamoto M."/>
            <person name="Ono N."/>
            <person name="Saji S."/>
            <person name="Sakaguchi M."/>
            <person name="Sakai K."/>
            <person name="Shibata M."/>
            <person name="Shimokawa T."/>
            <person name="Song J."/>
            <person name="Takazaki Y."/>
            <person name="Terasawa K."/>
            <person name="Tsugane M."/>
            <person name="Tsuji K."/>
            <person name="Ueda S."/>
            <person name="Waki K."/>
            <person name="Yamagata H."/>
            <person name="Yamamoto M."/>
            <person name="Yamamoto S."/>
            <person name="Yamane H."/>
            <person name="Yoshiki S."/>
            <person name="Yoshihara R."/>
            <person name="Yukawa K."/>
            <person name="Zhong H."/>
            <person name="Yano M."/>
            <person name="Yuan Q."/>
            <person name="Ouyang S."/>
            <person name="Liu J."/>
            <person name="Jones K.M."/>
            <person name="Gansberger K."/>
            <person name="Moffat K."/>
            <person name="Hill J."/>
            <person name="Bera J."/>
            <person name="Fadrosh D."/>
            <person name="Jin S."/>
            <person name="Johri S."/>
            <person name="Kim M."/>
            <person name="Overton L."/>
            <person name="Reardon M."/>
            <person name="Tsitrin T."/>
            <person name="Vuong H."/>
            <person name="Weaver B."/>
            <person name="Ciecko A."/>
            <person name="Tallon L."/>
            <person name="Jackson J."/>
            <person name="Pai G."/>
            <person name="Aken S.V."/>
            <person name="Utterback T."/>
            <person name="Reidmuller S."/>
            <person name="Feldblyum T."/>
            <person name="Hsiao J."/>
            <person name="Zismann V."/>
            <person name="Iobst S."/>
            <person name="de Vazeille A.R."/>
            <person name="Buell C.R."/>
            <person name="Ying K."/>
            <person name="Li Y."/>
            <person name="Lu T."/>
            <person name="Huang Y."/>
            <person name="Zhao Q."/>
            <person name="Feng Q."/>
            <person name="Zhang L."/>
            <person name="Zhu J."/>
            <person name="Weng Q."/>
            <person name="Mu J."/>
            <person name="Lu Y."/>
            <person name="Fan D."/>
            <person name="Liu Y."/>
            <person name="Guan J."/>
            <person name="Zhang Y."/>
            <person name="Yu S."/>
            <person name="Liu X."/>
            <person name="Zhang Y."/>
            <person name="Hong G."/>
            <person name="Han B."/>
            <person name="Choisne N."/>
            <person name="Demange N."/>
            <person name="Orjeda G."/>
            <person name="Samain S."/>
            <person name="Cattolico L."/>
            <person name="Pelletier E."/>
            <person name="Couloux A."/>
            <person name="Segurens B."/>
            <person name="Wincker P."/>
            <person name="D'Hont A."/>
            <person name="Scarpelli C."/>
            <person name="Weissenbach J."/>
            <person name="Salanoubat M."/>
            <person name="Quetier F."/>
            <person name="Yu Y."/>
            <person name="Kim H.R."/>
            <person name="Rambo T."/>
            <person name="Currie J."/>
            <person name="Collura K."/>
            <person name="Luo M."/>
            <person name="Yang T."/>
            <person name="Ammiraju J.S.S."/>
            <person name="Engler F."/>
            <person name="Soderlund C."/>
            <person name="Wing R.A."/>
            <person name="Palmer L.E."/>
            <person name="de la Bastide M."/>
            <person name="Spiegel L."/>
            <person name="Nascimento L."/>
            <person name="Zutavern T."/>
            <person name="O'Shaughnessy A."/>
            <person name="Dike S."/>
            <person name="Dedhia N."/>
            <person name="Preston R."/>
            <person name="Balija V."/>
            <person name="McCombie W.R."/>
            <person name="Chow T."/>
            <person name="Chen H."/>
            <person name="Chung M."/>
            <person name="Chen C."/>
            <person name="Shaw J."/>
            <person name="Wu H."/>
            <person name="Hsiao K."/>
            <person name="Chao Y."/>
            <person name="Chu M."/>
            <person name="Cheng C."/>
            <person name="Hour A."/>
            <person name="Lee P."/>
            <person name="Lin S."/>
            <person name="Lin Y."/>
            <person name="Liou J."/>
            <person name="Liu S."/>
            <person name="Hsing Y."/>
            <person name="Raghuvanshi S."/>
            <person name="Mohanty A."/>
            <person name="Bharti A.K."/>
            <person name="Gaur A."/>
            <person name="Gupta V."/>
            <person name="Kumar D."/>
            <person name="Ravi V."/>
            <person name="Vij S."/>
            <person name="Kapur A."/>
            <person name="Khurana P."/>
            <person name="Khurana P."/>
            <person name="Khurana J.P."/>
            <person name="Tyagi A.K."/>
            <person name="Gaikwad K."/>
            <person name="Singh A."/>
            <person name="Dalal V."/>
            <person name="Srivastava S."/>
            <person name="Dixit A."/>
            <person name="Pal A.K."/>
            <person name="Ghazi I.A."/>
            <person name="Yadav M."/>
            <person name="Pandit A."/>
            <person name="Bhargava A."/>
            <person name="Sureshbabu K."/>
            <person name="Batra K."/>
            <person name="Sharma T.R."/>
            <person name="Mohapatra T."/>
            <person name="Singh N.K."/>
            <person name="Messing J."/>
            <person name="Nelson A.B."/>
            <person name="Fuks G."/>
            <person name="Kavchok S."/>
            <person name="Keizer G."/>
            <person name="Linton E."/>
            <person name="Llaca V."/>
            <person name="Song R."/>
            <person name="Tanyolac B."/>
            <person name="Young S."/>
            <person name="Ho-Il K."/>
            <person name="Hahn J.H."/>
            <person name="Sangsakoo G."/>
            <person name="Vanavichit A."/>
            <person name="de Mattos Luiz.A.T."/>
            <person name="Zimmer P.D."/>
            <person name="Malone G."/>
            <person name="Dellagostin O."/>
            <person name="de Oliveira A.C."/>
            <person name="Bevan M."/>
            <person name="Bancroft I."/>
            <person name="Minx P."/>
            <person name="Cordum H."/>
            <person name="Wilson R."/>
            <person name="Cheng Z."/>
            <person name="Jin W."/>
            <person name="Jiang J."/>
            <person name="Leong S.A."/>
            <person name="Iwama H."/>
            <person name="Gojobori T."/>
            <person name="Itoh T."/>
            <person name="Niimura Y."/>
            <person name="Fujii Y."/>
            <person name="Habara T."/>
            <person name="Sakai H."/>
            <person name="Sato Y."/>
            <person name="Wilson G."/>
            <person name="Kumar K."/>
            <person name="McCouch S."/>
            <person name="Juretic N."/>
            <person name="Hoen D."/>
            <person name="Wright S."/>
            <person name="Bruskiewich R."/>
            <person name="Bureau T."/>
            <person name="Miyao A."/>
            <person name="Hirochika H."/>
            <person name="Nishikawa T."/>
            <person name="Kadowaki K."/>
            <person name="Sugiura M."/>
            <person name="Burr B."/>
            <person name="Sasaki T."/>
        </authorList>
    </citation>
    <scope>NUCLEOTIDE SEQUENCE [LARGE SCALE GENOMIC DNA]</scope>
    <source>
        <strain evidence="4">cv. Nipponbare</strain>
    </source>
</reference>
<protein>
    <submittedName>
        <fullName evidence="3">Uncharacterized protein</fullName>
    </submittedName>
</protein>
<evidence type="ECO:0000313" key="4">
    <source>
        <dbReference type="Proteomes" id="UP000000763"/>
    </source>
</evidence>
<reference evidence="4" key="3">
    <citation type="journal article" date="2008" name="Nucleic Acids Res.">
        <title>The rice annotation project database (RAP-DB): 2008 update.</title>
        <authorList>
            <consortium name="The rice annotation project (RAP)"/>
        </authorList>
    </citation>
    <scope>GENOME REANNOTATION</scope>
    <source>
        <strain evidence="4">cv. Nipponbare</strain>
    </source>
</reference>
<accession>Q7F6P8</accession>
<dbReference type="AlphaFoldDB" id="Q9LHX0"/>
<evidence type="ECO:0000313" key="3">
    <source>
        <dbReference type="EMBL" id="BAB55740.1"/>
    </source>
</evidence>
<evidence type="ECO:0000313" key="2">
    <source>
        <dbReference type="EMBL" id="BAA94230.1"/>
    </source>
</evidence>
<dbReference type="EMBL" id="AP003104">
    <property type="protein sequence ID" value="BAB55740.1"/>
    <property type="molecule type" value="Genomic_DNA"/>
</dbReference>
<gene>
    <name evidence="3" type="ORF">OSJNBa0038J17.46</name>
    <name evidence="2" type="ORF">P0515G01.24</name>
</gene>
<reference evidence="3" key="1">
    <citation type="journal article" date="2002" name="Nature">
        <title>The genome sequence and structure of rice chromosome 1.</title>
        <authorList>
            <person name="Sasaki T."/>
            <person name="Matsumoto T."/>
            <person name="Yamamoto K."/>
            <person name="Sakata K."/>
            <person name="Baba T."/>
            <person name="Katayose Y."/>
            <person name="Wu J."/>
            <person name="Niimura Y."/>
            <person name="Cheng Z."/>
            <person name="Nagamura Y."/>
            <person name="Antonio B.A."/>
            <person name="Kanamori H."/>
            <person name="Hosokawa S."/>
            <person name="Masukawa M."/>
            <person name="Arikawa K."/>
            <person name="Chiden Y."/>
            <person name="Hayashi M."/>
            <person name="Okamoto M."/>
            <person name="Ando T."/>
            <person name="Aoki H."/>
            <person name="Arita K."/>
            <person name="Hamada M."/>
            <person name="Harada C."/>
            <person name="Hijishita S."/>
            <person name="Honda M."/>
            <person name="Ichikawa Y."/>
            <person name="Idonuma A."/>
            <person name="Iijima M."/>
            <person name="Ikeda M."/>
            <person name="Ikeno M."/>
            <person name="Itoh S."/>
            <person name="Itoh T."/>
            <person name="Itoh Y."/>
            <person name="Itoh Y."/>
            <person name="Iwabuchi A."/>
            <person name="Kamiya K."/>
            <person name="Karasawa W."/>
            <person name="Katagiri S."/>
            <person name="Kikuta A."/>
            <person name="Kobayashi N."/>
            <person name="Kono I."/>
            <person name="Machita K."/>
            <person name="Maehara T."/>
            <person name="Mizuno H."/>
            <person name="Mizubayashi T."/>
            <person name="Mukai Y."/>
            <person name="Nagasaki H."/>
            <person name="Nakashima M."/>
            <person name="Nakama Y."/>
            <person name="Nakamichi Y."/>
            <person name="Nakamura M."/>
            <person name="Namiki N."/>
            <person name="Negishi M."/>
            <person name="Ohta I."/>
            <person name="Ono N."/>
            <person name="Saji S."/>
            <person name="Sakai K."/>
            <person name="Shibata M."/>
            <person name="Shimokawa T."/>
            <person name="Shomura A."/>
            <person name="Song J."/>
            <person name="Takazaki Y."/>
            <person name="Terasawa K."/>
            <person name="Tsuji K."/>
            <person name="Waki K."/>
            <person name="Yamagata H."/>
            <person name="Yamane H."/>
            <person name="Yoshiki S."/>
            <person name="Yoshihara R."/>
            <person name="Yukawa K."/>
            <person name="Zhong H."/>
            <person name="Iwama H."/>
            <person name="Endo T."/>
            <person name="Ito H."/>
            <person name="Hahn J.H."/>
            <person name="Kim H.I."/>
            <person name="Eun M.Y."/>
            <person name="Yano M."/>
            <person name="Jiang J."/>
            <person name="Gojobori T."/>
        </authorList>
    </citation>
    <scope>NUCLEOTIDE SEQUENCE</scope>
</reference>
<sequence length="137" mass="15362">MHVVGEDSIWYTMKVLCAYGMRSRIWKESKFATYQRLDRGKAAVRPVGTRQSDRRQLKATGADLGGSTERSTSVRNVLLQLKDIHNANSNIDSVLVLLVAVDISCYGGEGLVTRRGYRMSHRRNDNDQGMGTTINEN</sequence>
<dbReference type="Proteomes" id="UP000000763">
    <property type="component" value="Chromosome 1"/>
</dbReference>
<feature type="region of interest" description="Disordered" evidence="1">
    <location>
        <begin position="45"/>
        <end position="69"/>
    </location>
</feature>
<accession>Q9LHX0</accession>
<organism evidence="3">
    <name type="scientific">Oryza sativa subsp. japonica</name>
    <name type="common">Rice</name>
    <dbReference type="NCBI Taxonomy" id="39947"/>
    <lineage>
        <taxon>Eukaryota</taxon>
        <taxon>Viridiplantae</taxon>
        <taxon>Streptophyta</taxon>
        <taxon>Embryophyta</taxon>
        <taxon>Tracheophyta</taxon>
        <taxon>Spermatophyta</taxon>
        <taxon>Magnoliopsida</taxon>
        <taxon>Liliopsida</taxon>
        <taxon>Poales</taxon>
        <taxon>Poaceae</taxon>
        <taxon>BOP clade</taxon>
        <taxon>Oryzoideae</taxon>
        <taxon>Oryzeae</taxon>
        <taxon>Oryzinae</taxon>
        <taxon>Oryza</taxon>
        <taxon>Oryza sativa</taxon>
    </lineage>
</organism>